<keyword evidence="1" id="KW-1133">Transmembrane helix</keyword>
<keyword evidence="1" id="KW-0472">Membrane</keyword>
<evidence type="ECO:0000313" key="2">
    <source>
        <dbReference type="EMBL" id="PHT32484.1"/>
    </source>
</evidence>
<keyword evidence="1" id="KW-0812">Transmembrane</keyword>
<comment type="caution">
    <text evidence="2">The sequence shown here is derived from an EMBL/GenBank/DDBJ whole genome shotgun (WGS) entry which is preliminary data.</text>
</comment>
<reference evidence="2 3" key="1">
    <citation type="journal article" date="2017" name="Genome Biol.">
        <title>New reference genome sequences of hot pepper reveal the massive evolution of plant disease-resistance genes by retroduplication.</title>
        <authorList>
            <person name="Kim S."/>
            <person name="Park J."/>
            <person name="Yeom S.I."/>
            <person name="Kim Y.M."/>
            <person name="Seo E."/>
            <person name="Kim K.T."/>
            <person name="Kim M.S."/>
            <person name="Lee J.M."/>
            <person name="Cheong K."/>
            <person name="Shin H.S."/>
            <person name="Kim S.B."/>
            <person name="Han K."/>
            <person name="Lee J."/>
            <person name="Park M."/>
            <person name="Lee H.A."/>
            <person name="Lee H.Y."/>
            <person name="Lee Y."/>
            <person name="Oh S."/>
            <person name="Lee J.H."/>
            <person name="Choi E."/>
            <person name="Choi E."/>
            <person name="Lee S.E."/>
            <person name="Jeon J."/>
            <person name="Kim H."/>
            <person name="Choi G."/>
            <person name="Song H."/>
            <person name="Lee J."/>
            <person name="Lee S.C."/>
            <person name="Kwon J.K."/>
            <person name="Lee H.Y."/>
            <person name="Koo N."/>
            <person name="Hong Y."/>
            <person name="Kim R.W."/>
            <person name="Kang W.H."/>
            <person name="Huh J.H."/>
            <person name="Kang B.C."/>
            <person name="Yang T.J."/>
            <person name="Lee Y.H."/>
            <person name="Bennetzen J.L."/>
            <person name="Choi D."/>
        </authorList>
    </citation>
    <scope>NUCLEOTIDE SEQUENCE [LARGE SCALE GENOMIC DNA]</scope>
    <source>
        <strain evidence="3">cv. PBC81</strain>
    </source>
</reference>
<feature type="transmembrane region" description="Helical" evidence="1">
    <location>
        <begin position="48"/>
        <end position="70"/>
    </location>
</feature>
<feature type="transmembrane region" description="Helical" evidence="1">
    <location>
        <begin position="118"/>
        <end position="141"/>
    </location>
</feature>
<reference evidence="3" key="2">
    <citation type="journal article" date="2017" name="J. Anim. Genet.">
        <title>Multiple reference genome sequences of hot pepper reveal the massive evolution of plant disease resistance genes by retroduplication.</title>
        <authorList>
            <person name="Kim S."/>
            <person name="Park J."/>
            <person name="Yeom S.-I."/>
            <person name="Kim Y.-M."/>
            <person name="Seo E."/>
            <person name="Kim K.-T."/>
            <person name="Kim M.-S."/>
            <person name="Lee J.M."/>
            <person name="Cheong K."/>
            <person name="Shin H.-S."/>
            <person name="Kim S.-B."/>
            <person name="Han K."/>
            <person name="Lee J."/>
            <person name="Park M."/>
            <person name="Lee H.-A."/>
            <person name="Lee H.-Y."/>
            <person name="Lee Y."/>
            <person name="Oh S."/>
            <person name="Lee J.H."/>
            <person name="Choi E."/>
            <person name="Choi E."/>
            <person name="Lee S.E."/>
            <person name="Jeon J."/>
            <person name="Kim H."/>
            <person name="Choi G."/>
            <person name="Song H."/>
            <person name="Lee J."/>
            <person name="Lee S.-C."/>
            <person name="Kwon J.-K."/>
            <person name="Lee H.-Y."/>
            <person name="Koo N."/>
            <person name="Hong Y."/>
            <person name="Kim R.W."/>
            <person name="Kang W.-H."/>
            <person name="Huh J.H."/>
            <person name="Kang B.-C."/>
            <person name="Yang T.-J."/>
            <person name="Lee Y.-H."/>
            <person name="Bennetzen J.L."/>
            <person name="Choi D."/>
        </authorList>
    </citation>
    <scope>NUCLEOTIDE SEQUENCE [LARGE SCALE GENOMIC DNA]</scope>
    <source>
        <strain evidence="3">cv. PBC81</strain>
    </source>
</reference>
<name>A0A2G2VHM4_CAPBA</name>
<dbReference type="OrthoDB" id="1295312at2759"/>
<dbReference type="PANTHER" id="PTHR48040:SF20">
    <property type="entry name" value="PLEIOTROPIC DRUG RESISTANCE PROTEIN 1"/>
    <property type="match status" value="1"/>
</dbReference>
<dbReference type="AlphaFoldDB" id="A0A2G2VHM4"/>
<dbReference type="EMBL" id="MLFT02000012">
    <property type="protein sequence ID" value="PHT32484.1"/>
    <property type="molecule type" value="Genomic_DNA"/>
</dbReference>
<sequence length="186" mass="21484">MGSMYAAFIFFGIHNSAAVQSVVAVERTVFYRERAAGIFEWTASKFFWYLFIMYFTLLYFTFYGMMTVAVPQMKLFLKLSSAFSVAYGIFSQDSSFHDHDDETVDQLLRRFFGFKHEFLGVVAAVTVAYAVVFSFIFALGIEGEESIKICGTTDFMRMGEDSQMLEMKIFYYADIAHCDSPQWFIR</sequence>
<dbReference type="STRING" id="33114.A0A2G2VHM4"/>
<keyword evidence="3" id="KW-1185">Reference proteome</keyword>
<evidence type="ECO:0000256" key="1">
    <source>
        <dbReference type="SAM" id="Phobius"/>
    </source>
</evidence>
<proteinExistence type="predicted"/>
<accession>A0A2G2VHM4</accession>
<protein>
    <submittedName>
        <fullName evidence="2">Uncharacterized protein</fullName>
    </submittedName>
</protein>
<gene>
    <name evidence="2" type="ORF">CQW23_28821</name>
</gene>
<organism evidence="2 3">
    <name type="scientific">Capsicum baccatum</name>
    <name type="common">Peruvian pepper</name>
    <dbReference type="NCBI Taxonomy" id="33114"/>
    <lineage>
        <taxon>Eukaryota</taxon>
        <taxon>Viridiplantae</taxon>
        <taxon>Streptophyta</taxon>
        <taxon>Embryophyta</taxon>
        <taxon>Tracheophyta</taxon>
        <taxon>Spermatophyta</taxon>
        <taxon>Magnoliopsida</taxon>
        <taxon>eudicotyledons</taxon>
        <taxon>Gunneridae</taxon>
        <taxon>Pentapetalae</taxon>
        <taxon>asterids</taxon>
        <taxon>lamiids</taxon>
        <taxon>Solanales</taxon>
        <taxon>Solanaceae</taxon>
        <taxon>Solanoideae</taxon>
        <taxon>Capsiceae</taxon>
        <taxon>Capsicum</taxon>
    </lineage>
</organism>
<dbReference type="Proteomes" id="UP000224567">
    <property type="component" value="Unassembled WGS sequence"/>
</dbReference>
<evidence type="ECO:0000313" key="3">
    <source>
        <dbReference type="Proteomes" id="UP000224567"/>
    </source>
</evidence>
<dbReference type="PANTHER" id="PTHR48040">
    <property type="entry name" value="PLEIOTROPIC DRUG RESISTANCE PROTEIN 1-LIKE ISOFORM X1"/>
    <property type="match status" value="1"/>
</dbReference>